<accession>A0AAD7EZX4</accession>
<sequence>MPRLRQFSAETLGGPSTSRSVVALGTGSPLIQELGNLHLPSLQGQADSPADNAWLLEEDWEWIRSHPIEVILQSFPSLTRLAVSGGYGPDLHLSELLHALTPGDNLEAVLCPALRELVVTSSSGLESSLLNTFVGGRIRLAQGFRRLEIQNSPVLDLISKAENEFYCSQGVDISVSSGGFGGLELVLSPWMGLSPYGIEL</sequence>
<dbReference type="EMBL" id="JARIHO010000006">
    <property type="protein sequence ID" value="KAJ7359323.1"/>
    <property type="molecule type" value="Genomic_DNA"/>
</dbReference>
<keyword evidence="2" id="KW-1185">Reference proteome</keyword>
<proteinExistence type="predicted"/>
<comment type="caution">
    <text evidence="1">The sequence shown here is derived from an EMBL/GenBank/DDBJ whole genome shotgun (WGS) entry which is preliminary data.</text>
</comment>
<evidence type="ECO:0000313" key="1">
    <source>
        <dbReference type="EMBL" id="KAJ7359323.1"/>
    </source>
</evidence>
<reference evidence="1" key="1">
    <citation type="submission" date="2023-03" db="EMBL/GenBank/DDBJ databases">
        <title>Massive genome expansion in bonnet fungi (Mycena s.s.) driven by repeated elements and novel gene families across ecological guilds.</title>
        <authorList>
            <consortium name="Lawrence Berkeley National Laboratory"/>
            <person name="Harder C.B."/>
            <person name="Miyauchi S."/>
            <person name="Viragh M."/>
            <person name="Kuo A."/>
            <person name="Thoen E."/>
            <person name="Andreopoulos B."/>
            <person name="Lu D."/>
            <person name="Skrede I."/>
            <person name="Drula E."/>
            <person name="Henrissat B."/>
            <person name="Morin E."/>
            <person name="Kohler A."/>
            <person name="Barry K."/>
            <person name="LaButti K."/>
            <person name="Morin E."/>
            <person name="Salamov A."/>
            <person name="Lipzen A."/>
            <person name="Mereny Z."/>
            <person name="Hegedus B."/>
            <person name="Baldrian P."/>
            <person name="Stursova M."/>
            <person name="Weitz H."/>
            <person name="Taylor A."/>
            <person name="Grigoriev I.V."/>
            <person name="Nagy L.G."/>
            <person name="Martin F."/>
            <person name="Kauserud H."/>
        </authorList>
    </citation>
    <scope>NUCLEOTIDE SEQUENCE</scope>
    <source>
        <strain evidence="1">CBHHK002</strain>
    </source>
</reference>
<gene>
    <name evidence="1" type="ORF">DFH08DRAFT_952478</name>
</gene>
<evidence type="ECO:0000313" key="2">
    <source>
        <dbReference type="Proteomes" id="UP001218218"/>
    </source>
</evidence>
<organism evidence="1 2">
    <name type="scientific">Mycena albidolilacea</name>
    <dbReference type="NCBI Taxonomy" id="1033008"/>
    <lineage>
        <taxon>Eukaryota</taxon>
        <taxon>Fungi</taxon>
        <taxon>Dikarya</taxon>
        <taxon>Basidiomycota</taxon>
        <taxon>Agaricomycotina</taxon>
        <taxon>Agaricomycetes</taxon>
        <taxon>Agaricomycetidae</taxon>
        <taxon>Agaricales</taxon>
        <taxon>Marasmiineae</taxon>
        <taxon>Mycenaceae</taxon>
        <taxon>Mycena</taxon>
    </lineage>
</organism>
<dbReference type="AlphaFoldDB" id="A0AAD7EZX4"/>
<dbReference type="Proteomes" id="UP001218218">
    <property type="component" value="Unassembled WGS sequence"/>
</dbReference>
<protein>
    <submittedName>
        <fullName evidence="1">Uncharacterized protein</fullName>
    </submittedName>
</protein>
<name>A0AAD7EZX4_9AGAR</name>